<protein>
    <submittedName>
        <fullName evidence="3">Porin family protein</fullName>
    </submittedName>
</protein>
<keyword evidence="1" id="KW-0732">Signal</keyword>
<evidence type="ECO:0000259" key="2">
    <source>
        <dbReference type="Pfam" id="PF04575"/>
    </source>
</evidence>
<reference evidence="3 4" key="1">
    <citation type="submission" date="2023-03" db="EMBL/GenBank/DDBJ databases">
        <title>NovoSphingobium album sp. nov. isolated from polycyclic aromatic hydrocarbons- and heavy-metal polluted soil.</title>
        <authorList>
            <person name="Liu Z."/>
            <person name="Wang K."/>
        </authorList>
    </citation>
    <scope>NUCLEOTIDE SEQUENCE [LARGE SCALE GENOMIC DNA]</scope>
    <source>
        <strain evidence="3 4">H3SJ31-1</strain>
    </source>
</reference>
<dbReference type="Proteomes" id="UP001216253">
    <property type="component" value="Unassembled WGS sequence"/>
</dbReference>
<name>A0ABT5WNH9_9SPHN</name>
<proteinExistence type="predicted"/>
<evidence type="ECO:0000256" key="1">
    <source>
        <dbReference type="SAM" id="SignalP"/>
    </source>
</evidence>
<dbReference type="Pfam" id="PF04575">
    <property type="entry name" value="SlipAM"/>
    <property type="match status" value="1"/>
</dbReference>
<evidence type="ECO:0000313" key="4">
    <source>
        <dbReference type="Proteomes" id="UP001216253"/>
    </source>
</evidence>
<dbReference type="EMBL" id="JARESE010000020">
    <property type="protein sequence ID" value="MDE8651607.1"/>
    <property type="molecule type" value="Genomic_DNA"/>
</dbReference>
<keyword evidence="4" id="KW-1185">Reference proteome</keyword>
<dbReference type="InterPro" id="IPR007655">
    <property type="entry name" value="Slam_C"/>
</dbReference>
<dbReference type="SUPFAM" id="SSF48452">
    <property type="entry name" value="TPR-like"/>
    <property type="match status" value="1"/>
</dbReference>
<organism evidence="3 4">
    <name type="scientific">Novosphingobium album</name>
    <name type="common">ex Liu et al. 2023</name>
    <dbReference type="NCBI Taxonomy" id="3031130"/>
    <lineage>
        <taxon>Bacteria</taxon>
        <taxon>Pseudomonadati</taxon>
        <taxon>Pseudomonadota</taxon>
        <taxon>Alphaproteobacteria</taxon>
        <taxon>Sphingomonadales</taxon>
        <taxon>Sphingomonadaceae</taxon>
        <taxon>Novosphingobium</taxon>
    </lineage>
</organism>
<feature type="chain" id="PRO_5047531104" evidence="1">
    <location>
        <begin position="27"/>
        <end position="470"/>
    </location>
</feature>
<dbReference type="Gene3D" id="1.25.40.10">
    <property type="entry name" value="Tetratricopeptide repeat domain"/>
    <property type="match status" value="1"/>
</dbReference>
<gene>
    <name evidence="3" type="ORF">PYV00_07725</name>
</gene>
<feature type="domain" description="Surface lipoprotein assembly modifier C-terminal" evidence="2">
    <location>
        <begin position="180"/>
        <end position="470"/>
    </location>
</feature>
<feature type="signal peptide" evidence="1">
    <location>
        <begin position="1"/>
        <end position="26"/>
    </location>
</feature>
<accession>A0ABT5WNH9</accession>
<comment type="caution">
    <text evidence="3">The sequence shown here is derived from an EMBL/GenBank/DDBJ whole genome shotgun (WGS) entry which is preliminary data.</text>
</comment>
<sequence length="470" mass="50939">MPAIPQRLAIASALAGAALLAVPASAEEAPASAAAARGGATAVPGACSGGRCDYRLSPGQMLALAERLVLEKHYDEARPFVAALRDAPGMAIPYGFLDGLIRLGTGDAKGAAERFRAILKDNPGQTRVRLELARALMMQGNYDGAEYHLRLAGQDETLPEDIARMIGNARSAVRSNRRFRFGFDFGFAPDSNINSATAAETIDVNFGSMQVPLTLDAEARARSGVGVTASTYATLRLPTAENSSLVFDTNAAMVNYEDNTLDDYTVQLAGGPELRLDGDHTLTVQAVGLYRWYGGEVAARQYGARATFQQSLDRSRRIALQIDGRRSESDLNTGYNGWQIGANATYEQVVARSAIVSASVLARRESDKEDAYSNTTFGLNAGIGGELPLGINAGLSGGATWSKYDEAQPFFSFEKREEWRLQGRAYLGLRQIRVAGFSPSVEYQFSKVDSNYDFYASERHRVQFKLARYF</sequence>
<dbReference type="Pfam" id="PF14559">
    <property type="entry name" value="TPR_19"/>
    <property type="match status" value="1"/>
</dbReference>
<evidence type="ECO:0000313" key="3">
    <source>
        <dbReference type="EMBL" id="MDE8651607.1"/>
    </source>
</evidence>
<dbReference type="RefSeq" id="WP_275227712.1">
    <property type="nucleotide sequence ID" value="NZ_JARESE010000020.1"/>
</dbReference>
<dbReference type="InterPro" id="IPR011990">
    <property type="entry name" value="TPR-like_helical_dom_sf"/>
</dbReference>